<proteinExistence type="predicted"/>
<evidence type="ECO:0000313" key="1">
    <source>
        <dbReference type="EMBL" id="GGO25050.1"/>
    </source>
</evidence>
<sequence>MPVLFYHITRSSVEETARALMERALQQGWRVMVRGTDPQSLDRLDQWLWLNPEDGFLPHGLSGGPQDADQPVLLGTGAIANNAKALMLIDGATADAVEASALERVWVLFDGNDDSALATARNHWKAVVASGQAAQYWSEEGGRWEKKAEKLPDSA</sequence>
<protein>
    <submittedName>
        <fullName evidence="1">DNA polymerase III subunit chi</fullName>
    </submittedName>
</protein>
<dbReference type="Pfam" id="PF04364">
    <property type="entry name" value="DNA_pol3_chi"/>
    <property type="match status" value="1"/>
</dbReference>
<dbReference type="GO" id="GO:0006260">
    <property type="term" value="P:DNA replication"/>
    <property type="evidence" value="ECO:0007669"/>
    <property type="project" value="InterPro"/>
</dbReference>
<dbReference type="AlphaFoldDB" id="A0A917YGR4"/>
<dbReference type="GO" id="GO:0003887">
    <property type="term" value="F:DNA-directed DNA polymerase activity"/>
    <property type="evidence" value="ECO:0007669"/>
    <property type="project" value="InterPro"/>
</dbReference>
<dbReference type="GO" id="GO:0032298">
    <property type="term" value="P:positive regulation of DNA-templated DNA replication initiation"/>
    <property type="evidence" value="ECO:0007669"/>
    <property type="project" value="TreeGrafter"/>
</dbReference>
<name>A0A917YGR4_9RHOB</name>
<accession>A0A917YGR4</accession>
<dbReference type="Proteomes" id="UP000598196">
    <property type="component" value="Unassembled WGS sequence"/>
</dbReference>
<dbReference type="NCBIfam" id="NF004347">
    <property type="entry name" value="PRK05728.1-4"/>
    <property type="match status" value="1"/>
</dbReference>
<keyword evidence="2" id="KW-1185">Reference proteome</keyword>
<dbReference type="EMBL" id="BMLP01000001">
    <property type="protein sequence ID" value="GGO25050.1"/>
    <property type="molecule type" value="Genomic_DNA"/>
</dbReference>
<dbReference type="RefSeq" id="WP_146285783.1">
    <property type="nucleotide sequence ID" value="NZ_BMLP01000001.1"/>
</dbReference>
<dbReference type="SUPFAM" id="SSF102400">
    <property type="entry name" value="DNA polymerase III chi subunit"/>
    <property type="match status" value="1"/>
</dbReference>
<dbReference type="Gene3D" id="3.40.50.10110">
    <property type="entry name" value="DNA polymerase III subunit chi"/>
    <property type="match status" value="1"/>
</dbReference>
<dbReference type="GO" id="GO:0003677">
    <property type="term" value="F:DNA binding"/>
    <property type="evidence" value="ECO:0007669"/>
    <property type="project" value="InterPro"/>
</dbReference>
<dbReference type="PANTHER" id="PTHR38767">
    <property type="entry name" value="DNA POLYMERASE III SUBUNIT CHI"/>
    <property type="match status" value="1"/>
</dbReference>
<dbReference type="InterPro" id="IPR036768">
    <property type="entry name" value="PolIII_chi_sf"/>
</dbReference>
<dbReference type="OrthoDB" id="9795973at2"/>
<evidence type="ECO:0000313" key="2">
    <source>
        <dbReference type="Proteomes" id="UP000598196"/>
    </source>
</evidence>
<dbReference type="PANTHER" id="PTHR38767:SF1">
    <property type="entry name" value="DNA POLYMERASE III SUBUNIT CHI"/>
    <property type="match status" value="1"/>
</dbReference>
<gene>
    <name evidence="1" type="ORF">GCM10010991_04290</name>
</gene>
<reference evidence="1 2" key="1">
    <citation type="journal article" date="2014" name="Int. J. Syst. Evol. Microbiol.">
        <title>Complete genome sequence of Corynebacterium casei LMG S-19264T (=DSM 44701T), isolated from a smear-ripened cheese.</title>
        <authorList>
            <consortium name="US DOE Joint Genome Institute (JGI-PGF)"/>
            <person name="Walter F."/>
            <person name="Albersmeier A."/>
            <person name="Kalinowski J."/>
            <person name="Ruckert C."/>
        </authorList>
    </citation>
    <scope>NUCLEOTIDE SEQUENCE [LARGE SCALE GENOMIC DNA]</scope>
    <source>
        <strain evidence="1 2">CGMCC 1.7029</strain>
    </source>
</reference>
<organism evidence="1 2">
    <name type="scientific">Gemmobacter aquaticus</name>
    <dbReference type="NCBI Taxonomy" id="490185"/>
    <lineage>
        <taxon>Bacteria</taxon>
        <taxon>Pseudomonadati</taxon>
        <taxon>Pseudomonadota</taxon>
        <taxon>Alphaproteobacteria</taxon>
        <taxon>Rhodobacterales</taxon>
        <taxon>Paracoccaceae</taxon>
        <taxon>Gemmobacter</taxon>
    </lineage>
</organism>
<dbReference type="InterPro" id="IPR007459">
    <property type="entry name" value="DNA_pol3_chi"/>
</dbReference>
<comment type="caution">
    <text evidence="1">The sequence shown here is derived from an EMBL/GenBank/DDBJ whole genome shotgun (WGS) entry which is preliminary data.</text>
</comment>